<keyword evidence="19" id="KW-1185">Reference proteome</keyword>
<dbReference type="FunFam" id="2.40.50.140:FF:000253">
    <property type="entry name" value="mRNA-capping enzyme subunit alpha"/>
    <property type="match status" value="1"/>
</dbReference>
<dbReference type="VEuPathDB" id="FungiDB:L203_00023"/>
<evidence type="ECO:0000256" key="12">
    <source>
        <dbReference type="ARBA" id="ARBA00029909"/>
    </source>
</evidence>
<dbReference type="SUPFAM" id="SSF56091">
    <property type="entry name" value="DNA ligase/mRNA capping enzyme, catalytic domain"/>
    <property type="match status" value="1"/>
</dbReference>
<dbReference type="PANTHER" id="PTHR10367">
    <property type="entry name" value="MRNA-CAPPING ENZYME"/>
    <property type="match status" value="1"/>
</dbReference>
<evidence type="ECO:0000256" key="11">
    <source>
        <dbReference type="ARBA" id="ARBA00023242"/>
    </source>
</evidence>
<dbReference type="GO" id="GO:0006281">
    <property type="term" value="P:DNA repair"/>
    <property type="evidence" value="ECO:0007669"/>
    <property type="project" value="InterPro"/>
</dbReference>
<evidence type="ECO:0000256" key="2">
    <source>
        <dbReference type="ARBA" id="ARBA00010237"/>
    </source>
</evidence>
<dbReference type="InterPro" id="IPR051029">
    <property type="entry name" value="mRNA_Capping_Enz/RNA_Phosphat"/>
</dbReference>
<feature type="compositionally biased region" description="Polar residues" evidence="17">
    <location>
        <begin position="377"/>
        <end position="399"/>
    </location>
</feature>
<protein>
    <recommendedName>
        <fullName evidence="4 16">mRNA-capping enzyme subunit alpha</fullName>
        <ecNumber evidence="3 16">2.7.7.50</ecNumber>
    </recommendedName>
    <alternativeName>
        <fullName evidence="12 16">GTP--RNA guanylyltransferase</fullName>
    </alternativeName>
    <alternativeName>
        <fullName evidence="13 16">mRNA guanylyltransferase</fullName>
    </alternativeName>
</protein>
<evidence type="ECO:0000256" key="7">
    <source>
        <dbReference type="ARBA" id="ARBA00022695"/>
    </source>
</evidence>
<evidence type="ECO:0000256" key="13">
    <source>
        <dbReference type="ARBA" id="ARBA00030702"/>
    </source>
</evidence>
<feature type="region of interest" description="Disordered" evidence="17">
    <location>
        <begin position="371"/>
        <end position="415"/>
    </location>
</feature>
<evidence type="ECO:0000256" key="4">
    <source>
        <dbReference type="ARBA" id="ARBA00019171"/>
    </source>
</evidence>
<dbReference type="SUPFAM" id="SSF50249">
    <property type="entry name" value="Nucleic acid-binding proteins"/>
    <property type="match status" value="1"/>
</dbReference>
<comment type="function">
    <text evidence="16">Second step of mRNA capping. Transfer of the GMP moiety of GTP to the 5'-end of RNA via an enzyme-GMP covalent reaction intermediate.</text>
</comment>
<dbReference type="GO" id="GO:0005524">
    <property type="term" value="F:ATP binding"/>
    <property type="evidence" value="ECO:0007669"/>
    <property type="project" value="InterPro"/>
</dbReference>
<dbReference type="GO" id="GO:0004484">
    <property type="term" value="F:mRNA guanylyltransferase activity"/>
    <property type="evidence" value="ECO:0007669"/>
    <property type="project" value="UniProtKB-EC"/>
</dbReference>
<dbReference type="Gene3D" id="3.30.470.30">
    <property type="entry name" value="DNA ligase/mRNA capping enzyme"/>
    <property type="match status" value="1"/>
</dbReference>
<keyword evidence="9 16" id="KW-0506">mRNA capping</keyword>
<dbReference type="RefSeq" id="XP_066065873.1">
    <property type="nucleotide sequence ID" value="XM_066209776.1"/>
</dbReference>
<dbReference type="GO" id="GO:0031533">
    <property type="term" value="C:mRNA capping enzyme complex"/>
    <property type="evidence" value="ECO:0007669"/>
    <property type="project" value="InterPro"/>
</dbReference>
<dbReference type="Pfam" id="PF03919">
    <property type="entry name" value="mRNA_cap_C"/>
    <property type="match status" value="1"/>
</dbReference>
<dbReference type="GO" id="GO:0006370">
    <property type="term" value="P:7-methylguanosine mRNA capping"/>
    <property type="evidence" value="ECO:0007669"/>
    <property type="project" value="UniProtKB-KW"/>
</dbReference>
<organism evidence="18 19">
    <name type="scientific">Cryptococcus depauperatus CBS 7841</name>
    <dbReference type="NCBI Taxonomy" id="1295531"/>
    <lineage>
        <taxon>Eukaryota</taxon>
        <taxon>Fungi</taxon>
        <taxon>Dikarya</taxon>
        <taxon>Basidiomycota</taxon>
        <taxon>Agaricomycotina</taxon>
        <taxon>Tremellomycetes</taxon>
        <taxon>Tremellales</taxon>
        <taxon>Cryptococcaceae</taxon>
        <taxon>Cryptococcus</taxon>
    </lineage>
</organism>
<dbReference type="PROSITE" id="PS50160">
    <property type="entry name" value="DNA_LIGASE_A3"/>
    <property type="match status" value="1"/>
</dbReference>
<dbReference type="Gene3D" id="2.40.50.140">
    <property type="entry name" value="Nucleic acid-binding proteins"/>
    <property type="match status" value="1"/>
</dbReference>
<dbReference type="AlphaFoldDB" id="A0A1E3IZ36"/>
<reference evidence="18" key="3">
    <citation type="submission" date="2024-01" db="EMBL/GenBank/DDBJ databases">
        <authorList>
            <person name="Coelho M.A."/>
            <person name="David-Palma M."/>
            <person name="Shea T."/>
            <person name="Sun S."/>
            <person name="Cuomo C.A."/>
            <person name="Heitman J."/>
        </authorList>
    </citation>
    <scope>NUCLEOTIDE SEQUENCE</scope>
    <source>
        <strain evidence="18">CBS 7841</strain>
    </source>
</reference>
<keyword evidence="5 16" id="KW-0507">mRNA processing</keyword>
<evidence type="ECO:0000256" key="14">
    <source>
        <dbReference type="ARBA" id="ARBA00044624"/>
    </source>
</evidence>
<keyword evidence="6 16" id="KW-0808">Transferase</keyword>
<comment type="similarity">
    <text evidence="2 16">Belongs to the eukaryotic GTase family.</text>
</comment>
<dbReference type="GO" id="GO:0005525">
    <property type="term" value="F:GTP binding"/>
    <property type="evidence" value="ECO:0007669"/>
    <property type="project" value="UniProtKB-KW"/>
</dbReference>
<dbReference type="PANTHER" id="PTHR10367:SF17">
    <property type="entry name" value="MRNA-CAPPING ENZYME"/>
    <property type="match status" value="1"/>
</dbReference>
<dbReference type="Pfam" id="PF01331">
    <property type="entry name" value="mRNA_cap_enzyme"/>
    <property type="match status" value="1"/>
</dbReference>
<dbReference type="KEGG" id="cdep:91084533"/>
<evidence type="ECO:0000256" key="1">
    <source>
        <dbReference type="ARBA" id="ARBA00004123"/>
    </source>
</evidence>
<evidence type="ECO:0000256" key="10">
    <source>
        <dbReference type="ARBA" id="ARBA00023134"/>
    </source>
</evidence>
<evidence type="ECO:0000313" key="19">
    <source>
        <dbReference type="Proteomes" id="UP000094043"/>
    </source>
</evidence>
<name>A0A1E3IZ36_9TREE</name>
<evidence type="ECO:0000256" key="16">
    <source>
        <dbReference type="PIRNR" id="PIRNR036959"/>
    </source>
</evidence>
<comment type="catalytic activity">
    <reaction evidence="14">
        <text>a 5'-end diphospho-ribonucleoside in mRNA + GTP + H(+) = a 5'-end (5'-triphosphoguanosine)-ribonucleoside in mRNA + diphosphate</text>
        <dbReference type="Rhea" id="RHEA:67012"/>
        <dbReference type="Rhea" id="RHEA-COMP:17165"/>
        <dbReference type="Rhea" id="RHEA-COMP:17166"/>
        <dbReference type="ChEBI" id="CHEBI:15378"/>
        <dbReference type="ChEBI" id="CHEBI:33019"/>
        <dbReference type="ChEBI" id="CHEBI:37565"/>
        <dbReference type="ChEBI" id="CHEBI:167616"/>
        <dbReference type="ChEBI" id="CHEBI:167617"/>
        <dbReference type="EC" id="2.7.7.50"/>
    </reaction>
    <physiologicalReaction direction="left-to-right" evidence="14">
        <dbReference type="Rhea" id="RHEA:67013"/>
    </physiologicalReaction>
</comment>
<evidence type="ECO:0000256" key="17">
    <source>
        <dbReference type="SAM" id="MobiDB-lite"/>
    </source>
</evidence>
<evidence type="ECO:0000256" key="3">
    <source>
        <dbReference type="ARBA" id="ARBA00012475"/>
    </source>
</evidence>
<gene>
    <name evidence="18" type="ORF">L203_100317</name>
</gene>
<sequence>MPADSIIPDIPGELLTDPNIQHHLSSRVASLCGLSSNKFPGSQPVSFTTASLDLLEREDFWVCEKSDGVRVLVFIVMNNMTNQQEVWLIDRKERYFNVTGLYFTHWEHKNVPLKETLIDGELVLDIDPRTGHQTLRYYAFDCMVLNEENIMEKPLDKRYARLRNWVVTPLEASLKAHPEMRQHLPFEVVAKREELSYHLRFVMKEHIPSLQHGHDGLIFTCVQTPYIPGTDENILKWKPPSENTIDFKLELRFPPLLNADEPDYHAKPEFLLCAWQGRDDYEFFDFMYMSDEEWQKVKETGEQLDDRIVEVFWDSRVQIWRMLRMRNDKPHGNHRSIVDKILHSISDGVEIEEIYARADNFKAAWKARARQRAHPPSNVQRQVSQQYTTGGHQEYSRNYSGPAPGGGHGDGYAHGGPGGGIAVVSGLKR</sequence>
<evidence type="ECO:0000256" key="15">
    <source>
        <dbReference type="ARBA" id="ARBA00047082"/>
    </source>
</evidence>
<dbReference type="OrthoDB" id="200924at2759"/>
<comment type="subcellular location">
    <subcellularLocation>
        <location evidence="1 16">Nucleus</location>
    </subcellularLocation>
</comment>
<comment type="subunit">
    <text evidence="15">Heterodimer. The mRNA-capping enzyme is composed of two separate chains alpha and beta, respectively a mRNA guanylyltransferase and an mRNA 5'-triphosphate monophosphatase.</text>
</comment>
<dbReference type="CDD" id="cd07895">
    <property type="entry name" value="Adenylation_mRNA_capping"/>
    <property type="match status" value="1"/>
</dbReference>
<keyword evidence="11 16" id="KW-0539">Nucleus</keyword>
<keyword evidence="7 16" id="KW-0548">Nucleotidyltransferase</keyword>
<dbReference type="GeneID" id="91084533"/>
<dbReference type="EC" id="2.7.7.50" evidence="3 16"/>
<proteinExistence type="inferred from homology"/>
<dbReference type="InterPro" id="IPR013846">
    <property type="entry name" value="mRNA_cap_enzyme_C"/>
</dbReference>
<evidence type="ECO:0000256" key="5">
    <source>
        <dbReference type="ARBA" id="ARBA00022664"/>
    </source>
</evidence>
<dbReference type="InterPro" id="IPR001339">
    <property type="entry name" value="mRNA_cap_enzyme_adenylation"/>
</dbReference>
<feature type="compositionally biased region" description="Gly residues" evidence="17">
    <location>
        <begin position="403"/>
        <end position="415"/>
    </location>
</feature>
<dbReference type="EMBL" id="CP143784">
    <property type="protein sequence ID" value="WVN85172.1"/>
    <property type="molecule type" value="Genomic_DNA"/>
</dbReference>
<dbReference type="InterPro" id="IPR012310">
    <property type="entry name" value="DNA_ligase_ATP-dep_cent"/>
</dbReference>
<reference evidence="18" key="2">
    <citation type="journal article" date="2022" name="Elife">
        <title>Obligate sexual reproduction of a homothallic fungus closely related to the Cryptococcus pathogenic species complex.</title>
        <authorList>
            <person name="Passer A.R."/>
            <person name="Clancey S.A."/>
            <person name="Shea T."/>
            <person name="David-Palma M."/>
            <person name="Averette A.F."/>
            <person name="Boekhout T."/>
            <person name="Porcel B.M."/>
            <person name="Nowrousian M."/>
            <person name="Cuomo C.A."/>
            <person name="Sun S."/>
            <person name="Heitman J."/>
            <person name="Coelho M.A."/>
        </authorList>
    </citation>
    <scope>NUCLEOTIDE SEQUENCE</scope>
    <source>
        <strain evidence="18">CBS 7841</strain>
    </source>
</reference>
<evidence type="ECO:0000256" key="9">
    <source>
        <dbReference type="ARBA" id="ARBA00023042"/>
    </source>
</evidence>
<keyword evidence="10 16" id="KW-0342">GTP-binding</keyword>
<dbReference type="Proteomes" id="UP000094043">
    <property type="component" value="Chromosome 1"/>
</dbReference>
<dbReference type="GO" id="GO:0003910">
    <property type="term" value="F:DNA ligase (ATP) activity"/>
    <property type="evidence" value="ECO:0007669"/>
    <property type="project" value="InterPro"/>
</dbReference>
<dbReference type="GO" id="GO:0006310">
    <property type="term" value="P:DNA recombination"/>
    <property type="evidence" value="ECO:0007669"/>
    <property type="project" value="InterPro"/>
</dbReference>
<accession>A0A1E3IZ36</accession>
<keyword evidence="8 16" id="KW-0547">Nucleotide-binding</keyword>
<evidence type="ECO:0000313" key="18">
    <source>
        <dbReference type="EMBL" id="WVN85172.1"/>
    </source>
</evidence>
<dbReference type="FunFam" id="3.30.470.30:FF:000011">
    <property type="entry name" value="mRNA-capping enzyme subunit alpha"/>
    <property type="match status" value="1"/>
</dbReference>
<dbReference type="InterPro" id="IPR017075">
    <property type="entry name" value="mRNA_cap_enzyme_alpha"/>
</dbReference>
<evidence type="ECO:0000256" key="8">
    <source>
        <dbReference type="ARBA" id="ARBA00022741"/>
    </source>
</evidence>
<reference evidence="18" key="1">
    <citation type="submission" date="2016-06" db="EMBL/GenBank/DDBJ databases">
        <authorList>
            <person name="Cuomo C."/>
            <person name="Litvintseva A."/>
            <person name="Heitman J."/>
            <person name="Chen Y."/>
            <person name="Sun S."/>
            <person name="Springer D."/>
            <person name="Dromer F."/>
            <person name="Young S."/>
            <person name="Zeng Q."/>
            <person name="Chapman S."/>
            <person name="Gujja S."/>
            <person name="Saif S."/>
            <person name="Birren B."/>
        </authorList>
    </citation>
    <scope>NUCLEOTIDE SEQUENCE</scope>
    <source>
        <strain evidence="18">CBS 7841</strain>
    </source>
</reference>
<dbReference type="PIRSF" id="PIRSF036959">
    <property type="entry name" value="mRNA_cap_alpha"/>
    <property type="match status" value="1"/>
</dbReference>
<dbReference type="InterPro" id="IPR012340">
    <property type="entry name" value="NA-bd_OB-fold"/>
</dbReference>
<evidence type="ECO:0000256" key="6">
    <source>
        <dbReference type="ARBA" id="ARBA00022679"/>
    </source>
</evidence>